<keyword evidence="1" id="KW-0732">Signal</keyword>
<comment type="caution">
    <text evidence="4">The sequence shown here is derived from an EMBL/GenBank/DDBJ whole genome shotgun (WGS) entry which is preliminary data.</text>
</comment>
<evidence type="ECO:0000313" key="5">
    <source>
        <dbReference type="Proteomes" id="UP000440224"/>
    </source>
</evidence>
<dbReference type="EMBL" id="WJIE01000004">
    <property type="protein sequence ID" value="MRG93120.1"/>
    <property type="molecule type" value="Genomic_DNA"/>
</dbReference>
<proteinExistence type="predicted"/>
<sequence>MVKGAYLRICGSVAAVALLAVGCGEILGLDDYELADSAGAGGSGGAAQTCGDGVVDPGEGCDDGNDVDGDGCTSCVVEVCYTCTNNVGAPSICTAKTAGELCAAGLCDGAGQCVECLVNQHCGVDGYCFENKCNSCDDGIKNGDETDADCGGTHCQPCAQGKACLTNTDCATTFCTDGVCCGTACDGPCVTCVYAELVGDCTFIDKYGEDPSYGMGEACLAAEGEACNFGNCLKAFEQLCTLNTECATTRCADPDMNGTKTCVKNVGEPCTLPADCYTNLCTNGLCAM</sequence>
<reference evidence="4 5" key="1">
    <citation type="submission" date="2019-10" db="EMBL/GenBank/DDBJ databases">
        <title>A soil myxobacterium in the family Polyangiaceae.</title>
        <authorList>
            <person name="Li Y."/>
            <person name="Wang J."/>
        </authorList>
    </citation>
    <scope>NUCLEOTIDE SEQUENCE [LARGE SCALE GENOMIC DNA]</scope>
    <source>
        <strain evidence="4 5">DSM 14734</strain>
    </source>
</reference>
<dbReference type="NCBIfam" id="TIGR02232">
    <property type="entry name" value="myxo_disulf_rpt"/>
    <property type="match status" value="1"/>
</dbReference>
<dbReference type="Proteomes" id="UP000440224">
    <property type="component" value="Unassembled WGS sequence"/>
</dbReference>
<organism evidence="4 5">
    <name type="scientific">Polyangium spumosum</name>
    <dbReference type="NCBI Taxonomy" id="889282"/>
    <lineage>
        <taxon>Bacteria</taxon>
        <taxon>Pseudomonadati</taxon>
        <taxon>Myxococcota</taxon>
        <taxon>Polyangia</taxon>
        <taxon>Polyangiales</taxon>
        <taxon>Polyangiaceae</taxon>
        <taxon>Polyangium</taxon>
    </lineage>
</organism>
<dbReference type="OrthoDB" id="5503390at2"/>
<evidence type="ECO:0000313" key="4">
    <source>
        <dbReference type="EMBL" id="MRG93120.1"/>
    </source>
</evidence>
<accession>A0A6N7PRY5</accession>
<evidence type="ECO:0000256" key="3">
    <source>
        <dbReference type="ARBA" id="ARBA00023157"/>
    </source>
</evidence>
<evidence type="ECO:0008006" key="6">
    <source>
        <dbReference type="Google" id="ProtNLM"/>
    </source>
</evidence>
<keyword evidence="5" id="KW-1185">Reference proteome</keyword>
<protein>
    <recommendedName>
        <fullName evidence="6">DUF4215 domain-containing protein</fullName>
    </recommendedName>
</protein>
<dbReference type="PROSITE" id="PS51257">
    <property type="entry name" value="PROKAR_LIPOPROTEIN"/>
    <property type="match status" value="1"/>
</dbReference>
<dbReference type="InterPro" id="IPR011936">
    <property type="entry name" value="Myxo_disulph_rpt"/>
</dbReference>
<keyword evidence="3" id="KW-1015">Disulfide bond</keyword>
<gene>
    <name evidence="4" type="ORF">GF068_14435</name>
</gene>
<dbReference type="AlphaFoldDB" id="A0A6N7PRY5"/>
<evidence type="ECO:0000256" key="2">
    <source>
        <dbReference type="ARBA" id="ARBA00022737"/>
    </source>
</evidence>
<name>A0A6N7PRY5_9BACT</name>
<evidence type="ECO:0000256" key="1">
    <source>
        <dbReference type="ARBA" id="ARBA00022729"/>
    </source>
</evidence>
<keyword evidence="2" id="KW-0677">Repeat</keyword>